<protein>
    <submittedName>
        <fullName evidence="2">Uncharacterized protein</fullName>
    </submittedName>
</protein>
<accession>A0A6N9Q1M6</accession>
<feature type="transmembrane region" description="Helical" evidence="1">
    <location>
        <begin position="16"/>
        <end position="35"/>
    </location>
</feature>
<keyword evidence="1" id="KW-1133">Transmembrane helix</keyword>
<evidence type="ECO:0000313" key="3">
    <source>
        <dbReference type="Proteomes" id="UP000448943"/>
    </source>
</evidence>
<dbReference type="OrthoDB" id="2971458at2"/>
<keyword evidence="1" id="KW-0472">Membrane</keyword>
<gene>
    <name evidence="2" type="ORF">ERL59_04055</name>
</gene>
<proteinExistence type="predicted"/>
<evidence type="ECO:0000313" key="2">
    <source>
        <dbReference type="EMBL" id="NBI28130.1"/>
    </source>
</evidence>
<sequence>MNHLFDKVFSVNEMRISVLVIIFFITSVFALTMYVTDKDITDNLLTFLITLTCAIAGINVMNMTKDSFTIFKEKTEKTKAK</sequence>
<dbReference type="RefSeq" id="WP_160644786.1">
    <property type="nucleotide sequence ID" value="NZ_SIJB01000009.1"/>
</dbReference>
<feature type="transmembrane region" description="Helical" evidence="1">
    <location>
        <begin position="47"/>
        <end position="64"/>
    </location>
</feature>
<keyword evidence="3" id="KW-1185">Reference proteome</keyword>
<evidence type="ECO:0000256" key="1">
    <source>
        <dbReference type="SAM" id="Phobius"/>
    </source>
</evidence>
<dbReference type="Proteomes" id="UP000448943">
    <property type="component" value="Unassembled WGS sequence"/>
</dbReference>
<keyword evidence="1" id="KW-0812">Transmembrane</keyword>
<dbReference type="AlphaFoldDB" id="A0A6N9Q1M6"/>
<dbReference type="EMBL" id="SIJB01000009">
    <property type="protein sequence ID" value="NBI28130.1"/>
    <property type="molecule type" value="Genomic_DNA"/>
</dbReference>
<organism evidence="2 3">
    <name type="scientific">Chengkuizengella marina</name>
    <dbReference type="NCBI Taxonomy" id="2507566"/>
    <lineage>
        <taxon>Bacteria</taxon>
        <taxon>Bacillati</taxon>
        <taxon>Bacillota</taxon>
        <taxon>Bacilli</taxon>
        <taxon>Bacillales</taxon>
        <taxon>Paenibacillaceae</taxon>
        <taxon>Chengkuizengella</taxon>
    </lineage>
</organism>
<comment type="caution">
    <text evidence="2">The sequence shown here is derived from an EMBL/GenBank/DDBJ whole genome shotgun (WGS) entry which is preliminary data.</text>
</comment>
<name>A0A6N9Q1M6_9BACL</name>
<reference evidence="2 3" key="1">
    <citation type="submission" date="2019-01" db="EMBL/GenBank/DDBJ databases">
        <title>Chengkuizengella sp. nov., isolated from deep-sea sediment of East Pacific Ocean.</title>
        <authorList>
            <person name="Yang J."/>
            <person name="Lai Q."/>
            <person name="Shao Z."/>
        </authorList>
    </citation>
    <scope>NUCLEOTIDE SEQUENCE [LARGE SCALE GENOMIC DNA]</scope>
    <source>
        <strain evidence="2 3">YPA3-1-1</strain>
    </source>
</reference>